<organism evidence="2 3">
    <name type="scientific">Marseilla massiliensis</name>
    <dbReference type="NCBI Taxonomy" id="1841864"/>
    <lineage>
        <taxon>Bacteria</taxon>
        <taxon>Pseudomonadati</taxon>
        <taxon>Bacteroidota</taxon>
        <taxon>Bacteroidia</taxon>
        <taxon>Bacteroidales</taxon>
        <taxon>Prevotellaceae</taxon>
        <taxon>Marseilla</taxon>
    </lineage>
</organism>
<gene>
    <name evidence="2" type="ORF">H6B30_04625</name>
</gene>
<feature type="transmembrane region" description="Helical" evidence="1">
    <location>
        <begin position="12"/>
        <end position="37"/>
    </location>
</feature>
<dbReference type="AlphaFoldDB" id="A0A938WLQ8"/>
<keyword evidence="1" id="KW-0472">Membrane</keyword>
<comment type="caution">
    <text evidence="2">The sequence shown here is derived from an EMBL/GenBank/DDBJ whole genome shotgun (WGS) entry which is preliminary data.</text>
</comment>
<keyword evidence="1" id="KW-1133">Transmembrane helix</keyword>
<protein>
    <submittedName>
        <fullName evidence="2">Uncharacterized protein</fullName>
    </submittedName>
</protein>
<name>A0A938WLQ8_9BACT</name>
<evidence type="ECO:0000256" key="1">
    <source>
        <dbReference type="SAM" id="Phobius"/>
    </source>
</evidence>
<sequence>MKNIPNGNVGHGFFVEGLAGLHALMAGLAVLFVALFCQKYAFMLVAR</sequence>
<evidence type="ECO:0000313" key="3">
    <source>
        <dbReference type="Proteomes" id="UP000764045"/>
    </source>
</evidence>
<keyword evidence="1" id="KW-0812">Transmembrane</keyword>
<dbReference type="RefSeq" id="WP_205108384.1">
    <property type="nucleotide sequence ID" value="NZ_JACJJL010000005.1"/>
</dbReference>
<keyword evidence="3" id="KW-1185">Reference proteome</keyword>
<evidence type="ECO:0000313" key="2">
    <source>
        <dbReference type="EMBL" id="MBM6661048.1"/>
    </source>
</evidence>
<dbReference type="Proteomes" id="UP000764045">
    <property type="component" value="Unassembled WGS sequence"/>
</dbReference>
<reference evidence="2 3" key="1">
    <citation type="journal article" date="2021" name="Sci. Rep.">
        <title>The distribution of antibiotic resistance genes in chicken gut microbiota commensals.</title>
        <authorList>
            <person name="Juricova H."/>
            <person name="Matiasovicova J."/>
            <person name="Kubasova T."/>
            <person name="Cejkova D."/>
            <person name="Rychlik I."/>
        </authorList>
    </citation>
    <scope>NUCLEOTIDE SEQUENCE [LARGE SCALE GENOMIC DNA]</scope>
    <source>
        <strain evidence="2 3">An819</strain>
    </source>
</reference>
<accession>A0A938WLQ8</accession>
<dbReference type="EMBL" id="JACJJL010000005">
    <property type="protein sequence ID" value="MBM6661048.1"/>
    <property type="molecule type" value="Genomic_DNA"/>
</dbReference>
<proteinExistence type="predicted"/>